<dbReference type="FunFam" id="3.30.559.10:FF:000012">
    <property type="entry name" value="Non-ribosomal peptide synthetase"/>
    <property type="match status" value="2"/>
</dbReference>
<name>A7IZW1_PLAAG</name>
<dbReference type="Gene3D" id="3.40.50.980">
    <property type="match status" value="4"/>
</dbReference>
<dbReference type="InterPro" id="IPR006162">
    <property type="entry name" value="Ppantetheine_attach_site"/>
</dbReference>
<dbReference type="InterPro" id="IPR036736">
    <property type="entry name" value="ACP-like_sf"/>
</dbReference>
<dbReference type="PROSITE" id="PS50075">
    <property type="entry name" value="CARRIER"/>
    <property type="match status" value="3"/>
</dbReference>
<dbReference type="InterPro" id="IPR010033">
    <property type="entry name" value="HAD_SF_ppase_IIIC"/>
</dbReference>
<dbReference type="InterPro" id="IPR001242">
    <property type="entry name" value="Condensation_dom"/>
</dbReference>
<dbReference type="PROSITE" id="PS00012">
    <property type="entry name" value="PHOSPHOPANTETHEINE"/>
    <property type="match status" value="2"/>
</dbReference>
<evidence type="ECO:0000256" key="3">
    <source>
        <dbReference type="ARBA" id="ARBA00022450"/>
    </source>
</evidence>
<protein>
    <submittedName>
        <fullName evidence="7">OciA</fullName>
    </submittedName>
</protein>
<dbReference type="NCBIfam" id="TIGR01686">
    <property type="entry name" value="FkbH"/>
    <property type="match status" value="1"/>
</dbReference>
<dbReference type="GO" id="GO:0016874">
    <property type="term" value="F:ligase activity"/>
    <property type="evidence" value="ECO:0007669"/>
    <property type="project" value="UniProtKB-KW"/>
</dbReference>
<organism evidence="7">
    <name type="scientific">Planktothrix agardhii NIVA-CYA 116</name>
    <dbReference type="NCBI Taxonomy" id="329558"/>
    <lineage>
        <taxon>Bacteria</taxon>
        <taxon>Bacillati</taxon>
        <taxon>Cyanobacteriota</taxon>
        <taxon>Cyanophyceae</taxon>
        <taxon>Oscillatoriophycideae</taxon>
        <taxon>Oscillatoriales</taxon>
        <taxon>Microcoleaceae</taxon>
        <taxon>Planktothrix</taxon>
    </lineage>
</organism>
<evidence type="ECO:0000256" key="2">
    <source>
        <dbReference type="ARBA" id="ARBA00006432"/>
    </source>
</evidence>
<dbReference type="CDD" id="cd17643">
    <property type="entry name" value="A_NRPS_Cytc1-like"/>
    <property type="match status" value="1"/>
</dbReference>
<dbReference type="Pfam" id="PF00668">
    <property type="entry name" value="Condensation"/>
    <property type="match status" value="2"/>
</dbReference>
<dbReference type="SMART" id="SM00823">
    <property type="entry name" value="PKS_PP"/>
    <property type="match status" value="3"/>
</dbReference>
<dbReference type="InterPro" id="IPR006342">
    <property type="entry name" value="FkbM_mtfrase"/>
</dbReference>
<dbReference type="InterPro" id="IPR023213">
    <property type="entry name" value="CAT-like_dom_sf"/>
</dbReference>
<sequence length="3477" mass="395914">MPTMPDLANQKIAITATFTSEPVEDSLSYWLKAMGFPDSIEFAQYNQIFQELLNPSSLLATNQNGVNVVLVRFEDWQGTKNRLQLTVDDSLKTQLFGQRLRYRLPNHIEIAHLNQYETEYLYQEIFVDRVYLRHGIVLNEDDCIIDVGANIGLFTLFAQQKSPKGTIYAFEPAPHAFDKLQINAKLYCPNTHLFNCGLGGERREETFTFYPRSSVFSSFAADAEQDEKAIRSVIINMLQRDHSLDEESLEKLADEFIKDRLKEETYQVQLRTLSEIIEEYKIKKIDLLKLDAEKSELAILQGINNHHWSLIKQIVMEVHDQEGSTLKQVLRLLEDKGFRFVVDEESMLHGSGLFNIYATRLNLNHNPLSQEWGQNLAQIEQTVKDFTNALKTAITRSPNPYLVCICPPSPTDEKAFNGLHEKLQEQLETELQQNPSICLIKSQELLRTYPVQEYYDPYGDELGHIPYNLTFFTALGTILARKILALKSSPYKVIALDCDNTLWNGICGEDGVKGVKIDAPFRALQEFIIAQQATGKLICLCSKNQADDVFAVFEQHPDMLLQRNHLVNWRINWQEKSQNLQSLAEELQLGLDSFIFIDDNPIECAKVRANCPEVLTLQLPQESEKIPQFLDHIWAFDQLQTTQEDQQRTNLYQQNIQRQRLQENSLSFEDFLAQLNLEIEISPVQKEELTRVAQLTQRTNQFNLTTIRRSESQIKQLCNSGELDCRGVKVKDRFGDYGLVGLLLFTAQEDSLIVDTFLLSCRVLGRGVEHQMLAYLGTVAQEKRLAKVELFYKSTPKNKPICDFLTGIEKGLLQEKKDGVLFEFSAQIASETIFSPRSNVDSLNQKTKINLEETTAKSDSLSYRILNYQFFENIAQNLYNPELILQEIAGQQQRQRQLDGEFVAPRTPLEKAIASLFIEVLKLDRVGIDDDFFELGGDSIRGAILINKLQAQLSEIIHFVILFDQKTVRRLAAYLEEHYPKAIAKILGKAITEINDLSQERIDEAKVLQMRSLIPALTSTVDDERDDNSKNPPAIFILSPYRSGSTLLRVILGGNPQLFAPPELELLGFNTLGERKAQFSGRYNFWMEGTIRTIMEIKGCNAEEAIAIMEELEDKNLTSKQFYRLLQEWLGDKILIDKTPSYSLDLETLKRAERNFHNPLYIRLVRHPLATMRSYEEARVEQTFPYEHPFKRRELAELVWLISHQNILEFLQQVSPQRQYQVKFEDIVKQPQKTIENLCQFLGVEFNPDMLQPYKEKKQRMTDGIYAESRMIGDVKFHQHQSINPDTVDQWKDYYNSDFLGNVTWQLAESFKYPNNNHNIPQISRENPTESQTFPVSFAQQRLWILAQLEPDSPFYNMFKAVHLQGRINLEILERSLNEIIDRHEILRTNFQEVEATPVQVIAPHATLKISVIDLQGLSEQEQSEQLQLFATEDQLQPFDLTTGILLRVTFVQLKSESSALLLTMHHIISDGWSMGVLIKELSSLYQGFLLGHASVLPKLPIQYADFTLWQRQWLQGENQGFITIQNQINYWKQQLAAAPPLLELPTDRPRPSVQTFRGGCLSFQIDERLTASLKELSHKSATTLFMTLMAAYVTLLFRHSDQNDILIGTPIASRNYQELEGLIGFFVNTLVMRTRLEGNPSFEELLKQVRSVCRNAYANQDVPFEQIIETLQIERSLSHSPLFQVMFVLQNVAMEELETPGLKISPLSLDNVNAKFDFALQMWEINTEKGNSLQGFWQYNIDLFDQDRIARMSGHFQTLLEAIVANPQEPIGTLSLLTERERHQLLVEWNDTGKAYPDEKCIHQLFEEQVERTPNHVAVVFENESLTYRELNNRANQLAHYLCQNYQIKPDTLVGICVERSLEMIIGILGILKAGAAYLPLDPEYPPERLQFIIEDSGILLLLTQGFLKEKLLLTNLTNLNQILYLDEQSFSLLLTDNPSSQTKTDSLAHVIYTSGSTGKPKGVMIENRSIVNLALAWSDVFQIQNNSRVLQFGSLSFDLSIGEIATALAAGASLYLAQKETLLPSQILVDFLTENQISHAFLSPSALSVLPQAPLPNLQSLTVGGEACTAKLITEWSKGRNFFNAYGPTETTVCATVARFTKDEEKVSIGRPVPNTQIYILDSYLQPVPIGVPGELHIGGAGLARSYLNRPELTQEKFIPNPFSNYPDSRLYKTGDLARYLPDGNIEYLGRIDNQVKIRGFRIELGEIETVLTQNPQVQSSVIIACEDTPGNKRLVAYIVPQKDATPTPNELRQFLKEKLPEYMIPSAFVILESLPLTPNGKIDRRALPEPEQSYERTDKFILPRNPIEEILVTIWSEGLKVKQVSINDNFFELGGHSLLATQLISRIRTNLQIEIPLRSLFAAPTIEELGQQIQQLQQQDLTLSAPPILPRGEQSELLLSYAQTRLWFLDQLETNSAFYNIPVALRLQGHLNQAALIQSLEEIIQRHEALRTNFVNVNGQPTQVIQTVTNWTVSVINLQHLSPEEQEIAATNLVKGESFKPFDLANEALVRATLIVLNNNEYWLLLCLHHVISDGWSMGVFIEELTALYNAYNQGQPSPLKPLPIQYADFAVWQRQWLQGEVLENQLNYWQKQLADAPTFLPLPTDKPRPAVQTFTGAHQEFQLSLELTQKLTELSQQQGVTMFMTLLAVYGTLLYRYTGQSDILIGTPIANRNRREIESLIGFFVNTLVMRTDCSENPSFQELLMRVREMSLGAYSHQDLPFEMLVEALQPERNLSHTPLFQVMFALENTPLSKIELTDLTIDSLPLEGETAKFDLTLSMQNTETGLMGVWVYNTDLFNRETIERMNGHFLTLLEGIIANPNERVSQLPLLTKVEQQQLLIDWNNTEVDYPANKCIHQLFEKQVERTPNAVAVVFECQQLTYNELNCRANQLAHYLQSLGVKPDELVGIGVERSLEMIVGILGILKAGGAYVPLDPEYPQERLNFMLEDSQVKVLVTQAKLVESIPQHQAQLICLDTDWEKIAQNITSNPESGVKPDNLTYIIYTSGSTGKPKGVLVNHANVVRLFAATDSWYHFNSQDVWTLFHSYAFDFSVWEMWGALLYGGRLVIVPYLVTRSPESFYELLCQEKVTILNQTPTAFRQLIQAEESVKGDISPLLREVGKDSVTETDLSLRLVIFGGESLEINSLQPWFDRHGDQLPQLVNMYGITETTVHVTYRPLSMADVNSTASVIGRPLPDLQVYLLDQYLQPVPVGVPGEMYVGGAGVAKGYLNRPELTTERFISSPFEHSNKLYKTGDLARYWPNGELEYLGRIDNQVKIRGFRIELGEIEALLASHPQIWETVVLVWDDTAGDKRLVAYIVPQPEITIIIDEIRQFLKAKLPDYMVPNAFVILEALPLTTNGKIDRRALPPPNLDISDKYVAPSTPIEEILATIWSEVLKVEKVGINDNFFELGGHSLLATQLVAQIRDRLKVELPLRQLFNTATLAELAQGIEQLKQQKSAPIVPAILPRRRK</sequence>
<dbReference type="Pfam" id="PF00550">
    <property type="entry name" value="PP-binding"/>
    <property type="match status" value="3"/>
</dbReference>
<dbReference type="Pfam" id="PF00501">
    <property type="entry name" value="AMP-binding"/>
    <property type="match status" value="2"/>
</dbReference>
<dbReference type="InterPro" id="IPR010037">
    <property type="entry name" value="FkbH_domain"/>
</dbReference>
<dbReference type="FunFam" id="2.30.38.10:FF:000001">
    <property type="entry name" value="Non-ribosomal peptide synthetase PvdI"/>
    <property type="match status" value="2"/>
</dbReference>
<dbReference type="InterPro" id="IPR029063">
    <property type="entry name" value="SAM-dependent_MTases_sf"/>
</dbReference>
<dbReference type="GO" id="GO:0044550">
    <property type="term" value="P:secondary metabolite biosynthetic process"/>
    <property type="evidence" value="ECO:0007669"/>
    <property type="project" value="UniProtKB-ARBA"/>
</dbReference>
<accession>A7IZW1</accession>
<dbReference type="InterPro" id="IPR036514">
    <property type="entry name" value="SGNH_hydro_sf"/>
</dbReference>
<dbReference type="Gene3D" id="3.40.50.1000">
    <property type="entry name" value="HAD superfamily/HAD-like"/>
    <property type="match status" value="1"/>
</dbReference>
<dbReference type="Gene3D" id="3.30.559.10">
    <property type="entry name" value="Chloramphenicol acetyltransferase-like domain"/>
    <property type="match status" value="2"/>
</dbReference>
<dbReference type="SUPFAM" id="SSF56801">
    <property type="entry name" value="Acetyl-CoA synthetase-like"/>
    <property type="match status" value="2"/>
</dbReference>
<dbReference type="PROSITE" id="PS00455">
    <property type="entry name" value="AMP_BINDING"/>
    <property type="match status" value="2"/>
</dbReference>
<feature type="domain" description="Carrier" evidence="6">
    <location>
        <begin position="2305"/>
        <end position="2380"/>
    </location>
</feature>
<dbReference type="InterPro" id="IPR020845">
    <property type="entry name" value="AMP-binding_CS"/>
</dbReference>
<evidence type="ECO:0000256" key="4">
    <source>
        <dbReference type="ARBA" id="ARBA00022553"/>
    </source>
</evidence>
<dbReference type="GO" id="GO:0031177">
    <property type="term" value="F:phosphopantetheine binding"/>
    <property type="evidence" value="ECO:0007669"/>
    <property type="project" value="InterPro"/>
</dbReference>
<comment type="similarity">
    <text evidence="2">Belongs to the ATP-dependent AMP-binding enzyme family.</text>
</comment>
<dbReference type="SUPFAM" id="SSF52777">
    <property type="entry name" value="CoA-dependent acyltransferases"/>
    <property type="match status" value="4"/>
</dbReference>
<dbReference type="FunFam" id="3.40.50.980:FF:000001">
    <property type="entry name" value="Non-ribosomal peptide synthetase"/>
    <property type="match status" value="2"/>
</dbReference>
<dbReference type="InterPro" id="IPR020806">
    <property type="entry name" value="PKS_PP-bd"/>
</dbReference>
<keyword evidence="4" id="KW-0597">Phosphoprotein</keyword>
<dbReference type="Gene3D" id="1.10.1200.10">
    <property type="entry name" value="ACP-like"/>
    <property type="match status" value="2"/>
</dbReference>
<keyword evidence="5" id="KW-0436">Ligase</keyword>
<keyword evidence="3" id="KW-0596">Phosphopantetheine</keyword>
<dbReference type="Gene3D" id="3.40.50.300">
    <property type="entry name" value="P-loop containing nucleotide triphosphate hydrolases"/>
    <property type="match status" value="1"/>
</dbReference>
<evidence type="ECO:0000256" key="1">
    <source>
        <dbReference type="ARBA" id="ARBA00001957"/>
    </source>
</evidence>
<dbReference type="PANTHER" id="PTHR45527:SF1">
    <property type="entry name" value="FATTY ACID SYNTHASE"/>
    <property type="match status" value="1"/>
</dbReference>
<dbReference type="InterPro" id="IPR027417">
    <property type="entry name" value="P-loop_NTPase"/>
</dbReference>
<dbReference type="SUPFAM" id="SSF52540">
    <property type="entry name" value="P-loop containing nucleoside triphosphate hydrolases"/>
    <property type="match status" value="1"/>
</dbReference>
<dbReference type="InterPro" id="IPR000873">
    <property type="entry name" value="AMP-dep_synth/lig_dom"/>
</dbReference>
<dbReference type="SUPFAM" id="SSF56784">
    <property type="entry name" value="HAD-like"/>
    <property type="match status" value="1"/>
</dbReference>
<feature type="domain" description="Carrier" evidence="6">
    <location>
        <begin position="3385"/>
        <end position="3460"/>
    </location>
</feature>
<dbReference type="CDD" id="cd17652">
    <property type="entry name" value="A_NRPS_CmdD_like"/>
    <property type="match status" value="1"/>
</dbReference>
<feature type="domain" description="Carrier" evidence="6">
    <location>
        <begin position="904"/>
        <end position="979"/>
    </location>
</feature>
<dbReference type="GO" id="GO:0043041">
    <property type="term" value="P:amino acid activation for nonribosomal peptide biosynthetic process"/>
    <property type="evidence" value="ECO:0007669"/>
    <property type="project" value="TreeGrafter"/>
</dbReference>
<dbReference type="GO" id="GO:0008610">
    <property type="term" value="P:lipid biosynthetic process"/>
    <property type="evidence" value="ECO:0007669"/>
    <property type="project" value="UniProtKB-ARBA"/>
</dbReference>
<dbReference type="Gene3D" id="3.30.300.30">
    <property type="match status" value="2"/>
</dbReference>
<reference evidence="7" key="1">
    <citation type="journal article" date="2007" name="Appl. Environ. Microbiol.">
        <title>Comparison of cyanopeptolin genes in Planktothrix, Microcystis, and Anabaena strains: evidence for independent evolution within each genus.</title>
        <authorList>
            <person name="Rounge T.B."/>
            <person name="Rohrlack T."/>
            <person name="Tooming-Klunderud A."/>
            <person name="Kristensen T."/>
            <person name="Jakobsen K.S."/>
        </authorList>
    </citation>
    <scope>NUCLEOTIDE SEQUENCE</scope>
    <source>
        <strain evidence="7">NIVA CYA 116</strain>
    </source>
</reference>
<dbReference type="SUPFAM" id="SSF47336">
    <property type="entry name" value="ACP-like"/>
    <property type="match status" value="3"/>
</dbReference>
<dbReference type="Pfam" id="PF13469">
    <property type="entry name" value="Sulfotransfer_3"/>
    <property type="match status" value="1"/>
</dbReference>
<dbReference type="CDD" id="cd19531">
    <property type="entry name" value="LCL_NRPS-like"/>
    <property type="match status" value="2"/>
</dbReference>
<dbReference type="NCBIfam" id="TIGR01733">
    <property type="entry name" value="AA-adenyl-dom"/>
    <property type="match status" value="2"/>
</dbReference>
<dbReference type="Gene3D" id="3.40.50.1820">
    <property type="entry name" value="alpha/beta hydrolase"/>
    <property type="match status" value="1"/>
</dbReference>
<dbReference type="FunFam" id="3.30.559.30:FF:000001">
    <property type="entry name" value="Non-ribosomal peptide synthetase"/>
    <property type="match status" value="1"/>
</dbReference>
<evidence type="ECO:0000259" key="6">
    <source>
        <dbReference type="PROSITE" id="PS50075"/>
    </source>
</evidence>
<dbReference type="Pfam" id="PF05050">
    <property type="entry name" value="Methyltransf_21"/>
    <property type="match status" value="1"/>
</dbReference>
<dbReference type="Gene3D" id="3.30.559.30">
    <property type="entry name" value="Nonribosomal peptide synthetase, condensation domain"/>
    <property type="match status" value="2"/>
</dbReference>
<dbReference type="GO" id="GO:0005829">
    <property type="term" value="C:cytosol"/>
    <property type="evidence" value="ECO:0007669"/>
    <property type="project" value="TreeGrafter"/>
</dbReference>
<dbReference type="NCBIfam" id="TIGR01444">
    <property type="entry name" value="fkbM_fam"/>
    <property type="match status" value="1"/>
</dbReference>
<dbReference type="InterPro" id="IPR025110">
    <property type="entry name" value="AMP-bd_C"/>
</dbReference>
<comment type="cofactor">
    <cofactor evidence="1">
        <name>pantetheine 4'-phosphate</name>
        <dbReference type="ChEBI" id="CHEBI:47942"/>
    </cofactor>
</comment>
<dbReference type="SUPFAM" id="SSF53335">
    <property type="entry name" value="S-adenosyl-L-methionine-dependent methyltransferases"/>
    <property type="match status" value="1"/>
</dbReference>
<dbReference type="EMBL" id="DQ837301">
    <property type="protein sequence ID" value="ABI26077.1"/>
    <property type="molecule type" value="Genomic_DNA"/>
</dbReference>
<dbReference type="Gene3D" id="3.40.50.1110">
    <property type="entry name" value="SGNH hydrolase"/>
    <property type="match status" value="1"/>
</dbReference>
<dbReference type="InterPro" id="IPR029058">
    <property type="entry name" value="AB_hydrolase_fold"/>
</dbReference>
<dbReference type="Gene3D" id="3.40.50.150">
    <property type="entry name" value="Vaccinia Virus protein VP39"/>
    <property type="match status" value="1"/>
</dbReference>
<dbReference type="Pfam" id="PF13193">
    <property type="entry name" value="AMP-binding_C"/>
    <property type="match status" value="2"/>
</dbReference>
<dbReference type="InterPro" id="IPR023214">
    <property type="entry name" value="HAD_sf"/>
</dbReference>
<dbReference type="FunFam" id="1.10.1200.10:FF:000005">
    <property type="entry name" value="Nonribosomal peptide synthetase 1"/>
    <property type="match status" value="2"/>
</dbReference>
<proteinExistence type="inferred from homology"/>
<dbReference type="FunFam" id="3.30.300.30:FF:000010">
    <property type="entry name" value="Enterobactin synthetase component F"/>
    <property type="match status" value="2"/>
</dbReference>
<dbReference type="FunFam" id="3.40.50.980:FF:000002">
    <property type="entry name" value="Enterobactin synthetase component F"/>
    <property type="match status" value="1"/>
</dbReference>
<dbReference type="InterPro" id="IPR045851">
    <property type="entry name" value="AMP-bd_C_sf"/>
</dbReference>
<evidence type="ECO:0000313" key="7">
    <source>
        <dbReference type="EMBL" id="ABI26077.1"/>
    </source>
</evidence>
<dbReference type="NCBIfam" id="NF003417">
    <property type="entry name" value="PRK04813.1"/>
    <property type="match status" value="2"/>
</dbReference>
<dbReference type="PANTHER" id="PTHR45527">
    <property type="entry name" value="NONRIBOSOMAL PEPTIDE SYNTHETASE"/>
    <property type="match status" value="1"/>
</dbReference>
<dbReference type="FunFam" id="3.40.50.12780:FF:000012">
    <property type="entry name" value="Non-ribosomal peptide synthetase"/>
    <property type="match status" value="2"/>
</dbReference>
<dbReference type="NCBIfam" id="TIGR01681">
    <property type="entry name" value="HAD-SF-IIIC"/>
    <property type="match status" value="1"/>
</dbReference>
<dbReference type="InterPro" id="IPR010071">
    <property type="entry name" value="AA_adenyl_dom"/>
</dbReference>
<dbReference type="Gene3D" id="2.30.38.10">
    <property type="entry name" value="Luciferase, Domain 3"/>
    <property type="match status" value="2"/>
</dbReference>
<dbReference type="InterPro" id="IPR009081">
    <property type="entry name" value="PP-bd_ACP"/>
</dbReference>
<evidence type="ECO:0000256" key="5">
    <source>
        <dbReference type="ARBA" id="ARBA00022598"/>
    </source>
</evidence>
<gene>
    <name evidence="7" type="primary">ociA</name>
</gene>
<dbReference type="InterPro" id="IPR036412">
    <property type="entry name" value="HAD-like_sf"/>
</dbReference>